<dbReference type="Gene3D" id="2.30.110.10">
    <property type="entry name" value="Electron Transport, Fmn-binding Protein, Chain A"/>
    <property type="match status" value="1"/>
</dbReference>
<evidence type="ECO:0000313" key="1">
    <source>
        <dbReference type="EMBL" id="PRD14188.1"/>
    </source>
</evidence>
<name>A0A2S9I8R2_9GAMM</name>
<dbReference type="SUPFAM" id="SSF50475">
    <property type="entry name" value="FMN-binding split barrel"/>
    <property type="match status" value="1"/>
</dbReference>
<proteinExistence type="predicted"/>
<comment type="caution">
    <text evidence="1">The sequence shown here is derived from an EMBL/GenBank/DDBJ whole genome shotgun (WGS) entry which is preliminary data.</text>
</comment>
<dbReference type="InterPro" id="IPR012349">
    <property type="entry name" value="Split_barrel_FMN-bd"/>
</dbReference>
<dbReference type="OrthoDB" id="9794948at2"/>
<keyword evidence="2" id="KW-1185">Reference proteome</keyword>
<dbReference type="InterPro" id="IPR007396">
    <property type="entry name" value="TR_PAI2-type"/>
</dbReference>
<dbReference type="EMBL" id="PDET01000013">
    <property type="protein sequence ID" value="PRD14188.1"/>
    <property type="molecule type" value="Genomic_DNA"/>
</dbReference>
<organism evidence="1 2">
    <name type="scientific">Pantoea coffeiphila</name>
    <dbReference type="NCBI Taxonomy" id="1465635"/>
    <lineage>
        <taxon>Bacteria</taxon>
        <taxon>Pseudomonadati</taxon>
        <taxon>Pseudomonadota</taxon>
        <taxon>Gammaproteobacteria</taxon>
        <taxon>Enterobacterales</taxon>
        <taxon>Erwiniaceae</taxon>
        <taxon>Pantoea</taxon>
    </lineage>
</organism>
<accession>A0A2S9I8R2</accession>
<reference evidence="1 2" key="1">
    <citation type="submission" date="2017-10" db="EMBL/GenBank/DDBJ databases">
        <title>Draft genome of two endophytic bacteria isolated from 'guarana' Paullinia cupana (Mart.) Ducke.</title>
        <authorList>
            <person name="Siqueira K.A."/>
            <person name="Liotti R.G."/>
            <person name="Mendes T.A."/>
            <person name="Soares M.A."/>
        </authorList>
    </citation>
    <scope>NUCLEOTIDE SEQUENCE [LARGE SCALE GENOMIC DNA]</scope>
    <source>
        <strain evidence="1 2">342</strain>
    </source>
</reference>
<dbReference type="Pfam" id="PF04299">
    <property type="entry name" value="FMN_bind_2"/>
    <property type="match status" value="1"/>
</dbReference>
<dbReference type="AlphaFoldDB" id="A0A2S9I8R2"/>
<evidence type="ECO:0000313" key="2">
    <source>
        <dbReference type="Proteomes" id="UP000239181"/>
    </source>
</evidence>
<sequence length="210" mass="23861">MYPSSFFSEKRPEVLHSLIAEYPLGMLVSTQQQLEVLHIPFEFQPREGDMGSLYAHIARANPLWQRVAADSDVLVVFRGAEAYISPNWYPSKQETHREVPTWNYQAVHVRGRISFRDDEDFLRQMIASLTRKQESAMPQPWQLSDAPENFLSAMLKAVVGIEIRISEIDGVMKLGQNKKAADREGAVTALFDRGQQEIAGAMRAAGREKR</sequence>
<gene>
    <name evidence="1" type="ORF">CQW29_18035</name>
</gene>
<dbReference type="PANTHER" id="PTHR35802">
    <property type="entry name" value="PROTEASE SYNTHASE AND SPORULATION PROTEIN PAI 2"/>
    <property type="match status" value="1"/>
</dbReference>
<dbReference type="RefSeq" id="WP_105594122.1">
    <property type="nucleotide sequence ID" value="NZ_PDET01000013.1"/>
</dbReference>
<protein>
    <submittedName>
        <fullName evidence="1">Transcriptional regulator</fullName>
    </submittedName>
</protein>
<dbReference type="PIRSF" id="PIRSF010372">
    <property type="entry name" value="PaiB"/>
    <property type="match status" value="1"/>
</dbReference>
<dbReference type="Proteomes" id="UP000239181">
    <property type="component" value="Unassembled WGS sequence"/>
</dbReference>
<dbReference type="PANTHER" id="PTHR35802:SF1">
    <property type="entry name" value="PROTEASE SYNTHASE AND SPORULATION PROTEIN PAI 2"/>
    <property type="match status" value="1"/>
</dbReference>